<accession>A0A559K9T4</accession>
<keyword evidence="2" id="KW-0413">Isomerase</keyword>
<dbReference type="Gene3D" id="3.20.20.150">
    <property type="entry name" value="Divalent-metal-dependent TIM barrel enzymes"/>
    <property type="match status" value="1"/>
</dbReference>
<proteinExistence type="predicted"/>
<evidence type="ECO:0000313" key="3">
    <source>
        <dbReference type="Proteomes" id="UP000317036"/>
    </source>
</evidence>
<dbReference type="PANTHER" id="PTHR12110:SF53">
    <property type="entry name" value="BLR5974 PROTEIN"/>
    <property type="match status" value="1"/>
</dbReference>
<reference evidence="2 3" key="1">
    <citation type="submission" date="2019-07" db="EMBL/GenBank/DDBJ databases">
        <authorList>
            <person name="Kim J."/>
        </authorList>
    </citation>
    <scope>NUCLEOTIDE SEQUENCE [LARGE SCALE GENOMIC DNA]</scope>
    <source>
        <strain evidence="2 3">JC52</strain>
    </source>
</reference>
<evidence type="ECO:0000259" key="1">
    <source>
        <dbReference type="Pfam" id="PF01261"/>
    </source>
</evidence>
<dbReference type="SUPFAM" id="SSF51658">
    <property type="entry name" value="Xylose isomerase-like"/>
    <property type="match status" value="1"/>
</dbReference>
<sequence length="287" mass="31667">MLFRYPNKKDGVHMFSFSISTWSMRQSLGPLRWTIWNEETKNQEIREEWKPQELELTDLPMEAKQNGLSYLEVCHFQIPSTDASYLAELRASFESASIGFLTLLVDYGDISSPDNIRRESDIAYLCGWIEAAAKAGATAVRVVAGEQPADDAAAIARSCSALKQLALYGAERGVRVVTENFRPLTATLSSWSTIMNNVGSIVPTIIDFGNFQPSEKANGISHGASMAHSIHAKPNYLPDGSVDANELAIMLRILKDRGCNVPLSIIADKGETRWDQIDAIKSLISVL</sequence>
<dbReference type="GO" id="GO:0016853">
    <property type="term" value="F:isomerase activity"/>
    <property type="evidence" value="ECO:0007669"/>
    <property type="project" value="UniProtKB-KW"/>
</dbReference>
<name>A0A559K9T4_9BACL</name>
<protein>
    <submittedName>
        <fullName evidence="2">Sugar phosphate isomerase/epimerase</fullName>
    </submittedName>
</protein>
<organism evidence="2 3">
    <name type="scientific">Paenibacillus cremeus</name>
    <dbReference type="NCBI Taxonomy" id="2163881"/>
    <lineage>
        <taxon>Bacteria</taxon>
        <taxon>Bacillati</taxon>
        <taxon>Bacillota</taxon>
        <taxon>Bacilli</taxon>
        <taxon>Bacillales</taxon>
        <taxon>Paenibacillaceae</taxon>
        <taxon>Paenibacillus</taxon>
    </lineage>
</organism>
<dbReference type="InterPro" id="IPR013022">
    <property type="entry name" value="Xyl_isomerase-like_TIM-brl"/>
</dbReference>
<dbReference type="EMBL" id="VNJI01000019">
    <property type="protein sequence ID" value="TVY08853.1"/>
    <property type="molecule type" value="Genomic_DNA"/>
</dbReference>
<comment type="caution">
    <text evidence="2">The sequence shown here is derived from an EMBL/GenBank/DDBJ whole genome shotgun (WGS) entry which is preliminary data.</text>
</comment>
<dbReference type="Proteomes" id="UP000317036">
    <property type="component" value="Unassembled WGS sequence"/>
</dbReference>
<dbReference type="PANTHER" id="PTHR12110">
    <property type="entry name" value="HYDROXYPYRUVATE ISOMERASE"/>
    <property type="match status" value="1"/>
</dbReference>
<evidence type="ECO:0000313" key="2">
    <source>
        <dbReference type="EMBL" id="TVY08853.1"/>
    </source>
</evidence>
<dbReference type="Pfam" id="PF01261">
    <property type="entry name" value="AP_endonuc_2"/>
    <property type="match status" value="1"/>
</dbReference>
<keyword evidence="3" id="KW-1185">Reference proteome</keyword>
<dbReference type="OrthoDB" id="9794305at2"/>
<dbReference type="InterPro" id="IPR036237">
    <property type="entry name" value="Xyl_isomerase-like_sf"/>
</dbReference>
<dbReference type="InterPro" id="IPR050312">
    <property type="entry name" value="IolE/XylAMocC-like"/>
</dbReference>
<feature type="domain" description="Xylose isomerase-like TIM barrel" evidence="1">
    <location>
        <begin position="62"/>
        <end position="234"/>
    </location>
</feature>
<dbReference type="AlphaFoldDB" id="A0A559K9T4"/>
<gene>
    <name evidence="2" type="ORF">FPZ49_16390</name>
</gene>